<dbReference type="PROSITE" id="PS51186">
    <property type="entry name" value="GNAT"/>
    <property type="match status" value="1"/>
</dbReference>
<feature type="domain" description="N-acetyltransferase" evidence="2">
    <location>
        <begin position="239"/>
        <end position="384"/>
    </location>
</feature>
<name>A0ABY8MKA2_9SPIO</name>
<dbReference type="RefSeq" id="WP_326928669.1">
    <property type="nucleotide sequence ID" value="NZ_CP123443.1"/>
</dbReference>
<dbReference type="Proteomes" id="UP001228690">
    <property type="component" value="Chromosome"/>
</dbReference>
<keyword evidence="3" id="KW-0012">Acyltransferase</keyword>
<dbReference type="SUPFAM" id="SSF55729">
    <property type="entry name" value="Acyl-CoA N-acyltransferases (Nat)"/>
    <property type="match status" value="1"/>
</dbReference>
<dbReference type="InterPro" id="IPR000182">
    <property type="entry name" value="GNAT_dom"/>
</dbReference>
<dbReference type="Gene3D" id="3.40.630.30">
    <property type="match status" value="1"/>
</dbReference>
<dbReference type="InterPro" id="IPR016181">
    <property type="entry name" value="Acyl_CoA_acyltransferase"/>
</dbReference>
<feature type="region of interest" description="Disordered" evidence="1">
    <location>
        <begin position="197"/>
        <end position="233"/>
    </location>
</feature>
<dbReference type="EC" id="2.3.1.-" evidence="3"/>
<keyword evidence="4" id="KW-1185">Reference proteome</keyword>
<keyword evidence="3" id="KW-0808">Transferase</keyword>
<dbReference type="CDD" id="cd04301">
    <property type="entry name" value="NAT_SF"/>
    <property type="match status" value="1"/>
</dbReference>
<feature type="compositionally biased region" description="Low complexity" evidence="1">
    <location>
        <begin position="224"/>
        <end position="233"/>
    </location>
</feature>
<evidence type="ECO:0000313" key="3">
    <source>
        <dbReference type="EMBL" id="WGK70461.1"/>
    </source>
</evidence>
<dbReference type="EMBL" id="CP123443">
    <property type="protein sequence ID" value="WGK70461.1"/>
    <property type="molecule type" value="Genomic_DNA"/>
</dbReference>
<evidence type="ECO:0000256" key="1">
    <source>
        <dbReference type="SAM" id="MobiDB-lite"/>
    </source>
</evidence>
<dbReference type="InterPro" id="IPR013653">
    <property type="entry name" value="GCN5-like_dom"/>
</dbReference>
<evidence type="ECO:0000313" key="4">
    <source>
        <dbReference type="Proteomes" id="UP001228690"/>
    </source>
</evidence>
<organism evidence="3 4">
    <name type="scientific">Candidatus Haliotispira prima</name>
    <dbReference type="NCBI Taxonomy" id="3034016"/>
    <lineage>
        <taxon>Bacteria</taxon>
        <taxon>Pseudomonadati</taxon>
        <taxon>Spirochaetota</taxon>
        <taxon>Spirochaetia</taxon>
        <taxon>Spirochaetales</taxon>
        <taxon>Spirochaetaceae</taxon>
        <taxon>Candidatus Haliotispira</taxon>
    </lineage>
</organism>
<reference evidence="3 4" key="1">
    <citation type="submission" date="2023-04" db="EMBL/GenBank/DDBJ databases">
        <title>Spirochaete genome identified in red abalone sample constitutes a novel genus.</title>
        <authorList>
            <person name="Sharma S.P."/>
            <person name="Purcell C.M."/>
            <person name="Hyde J.R."/>
            <person name="Severin A.J."/>
        </authorList>
    </citation>
    <scope>NUCLEOTIDE SEQUENCE [LARGE SCALE GENOMIC DNA]</scope>
    <source>
        <strain evidence="3 4">SP-2023</strain>
    </source>
</reference>
<sequence length="384" mass="44356">MPAWQGCRQNASWQPLNRYLKHCRSRKSRYDGFLAADSLLHNFLRSNEWQHLSLSTMFVSQYHDVAKQQRLFRTDLAVRKAFLYSSSERAGLEMGRGEIEAVLLWTNHGRLLFDSLTLRNPQPGLSRLPGPCRPMGEALPYLPTQELKRLLRQNVTRQFIGTRSHYDFLQHCYGFQLKVREYWMMVRKPQGLPPFDTKRGPIAFRSLPNSGGTGRGVRRERGRSTTGETGRRTSLPVGLRLERLTSEDFGRLLPLEQAYYAEEVLQGELGGPLRRALEKQCAKRLEQFLQYGIFDGDKLIARAMINAYGLYYWQIGGIYTTPEWRGQGLADFLLQRLSRAIEQAGRSAMLFVRLENEEALGLYYKNSFEILERMVIAQEPLTSH</sequence>
<accession>A0ABY8MKA2</accession>
<protein>
    <submittedName>
        <fullName evidence="3">GNAT family N-acetyltransferase</fullName>
        <ecNumber evidence="3">2.3.1.-</ecNumber>
    </submittedName>
</protein>
<dbReference type="Pfam" id="PF08445">
    <property type="entry name" value="FR47"/>
    <property type="match status" value="1"/>
</dbReference>
<proteinExistence type="predicted"/>
<dbReference type="GO" id="GO:0016746">
    <property type="term" value="F:acyltransferase activity"/>
    <property type="evidence" value="ECO:0007669"/>
    <property type="project" value="UniProtKB-KW"/>
</dbReference>
<gene>
    <name evidence="3" type="ORF">P0082_12020</name>
</gene>
<evidence type="ECO:0000259" key="2">
    <source>
        <dbReference type="PROSITE" id="PS51186"/>
    </source>
</evidence>